<keyword evidence="2" id="KW-0238">DNA-binding</keyword>
<reference evidence="5 6" key="1">
    <citation type="submission" date="2019-07" db="EMBL/GenBank/DDBJ databases">
        <authorList>
            <person name="Kim J."/>
        </authorList>
    </citation>
    <scope>NUCLEOTIDE SEQUENCE [LARGE SCALE GENOMIC DNA]</scope>
    <source>
        <strain evidence="5 6">JC52</strain>
    </source>
</reference>
<dbReference type="InterPro" id="IPR014710">
    <property type="entry name" value="RmlC-like_jellyroll"/>
</dbReference>
<dbReference type="RefSeq" id="WP_144850690.1">
    <property type="nucleotide sequence ID" value="NZ_VNJI01000029.1"/>
</dbReference>
<dbReference type="PANTHER" id="PTHR43280">
    <property type="entry name" value="ARAC-FAMILY TRANSCRIPTIONAL REGULATOR"/>
    <property type="match status" value="1"/>
</dbReference>
<dbReference type="InterPro" id="IPR009057">
    <property type="entry name" value="Homeodomain-like_sf"/>
</dbReference>
<dbReference type="InterPro" id="IPR020449">
    <property type="entry name" value="Tscrpt_reg_AraC-type_HTH"/>
</dbReference>
<dbReference type="GO" id="GO:0043565">
    <property type="term" value="F:sequence-specific DNA binding"/>
    <property type="evidence" value="ECO:0007669"/>
    <property type="project" value="InterPro"/>
</dbReference>
<sequence length="300" mass="34315">MEHYLYKQANALLNQVAIDLSGDTASFLVHYWGVVPKHYDNHVHRHSFFEVCYVMHGEGNYSDHDCIYPLSTGTMFISRPGIWHQIRSDTGLALFFVAFEVIESKSSLTIINQFNELAENMHVVIPDAQSSPSVQIFNAILGLVKSGAPANEDMYRHLCHSLLKSFLYLFKSQSVTTGDLTIQDTSGSRLMHRAKLYIDDNLSSSLHLKHIAQYLNISERHLSRLFLQHLGQSFIHYLQEKRVQKSVEMLMSSEMAVKEIAKIAGFESVHYFTRVFTNKIGVSPAKFRKTQFSDNLKPRK</sequence>
<dbReference type="InterPro" id="IPR037923">
    <property type="entry name" value="HTH-like"/>
</dbReference>
<dbReference type="AlphaFoldDB" id="A0A559K777"/>
<evidence type="ECO:0000256" key="1">
    <source>
        <dbReference type="ARBA" id="ARBA00023015"/>
    </source>
</evidence>
<dbReference type="Pfam" id="PF02311">
    <property type="entry name" value="AraC_binding"/>
    <property type="match status" value="1"/>
</dbReference>
<keyword evidence="6" id="KW-1185">Reference proteome</keyword>
<keyword evidence="1" id="KW-0805">Transcription regulation</keyword>
<dbReference type="SMART" id="SM00342">
    <property type="entry name" value="HTH_ARAC"/>
    <property type="match status" value="1"/>
</dbReference>
<dbReference type="SUPFAM" id="SSF46689">
    <property type="entry name" value="Homeodomain-like"/>
    <property type="match status" value="2"/>
</dbReference>
<dbReference type="SUPFAM" id="SSF51215">
    <property type="entry name" value="Regulatory protein AraC"/>
    <property type="match status" value="1"/>
</dbReference>
<dbReference type="Pfam" id="PF12833">
    <property type="entry name" value="HTH_18"/>
    <property type="match status" value="1"/>
</dbReference>
<evidence type="ECO:0000256" key="3">
    <source>
        <dbReference type="ARBA" id="ARBA00023163"/>
    </source>
</evidence>
<dbReference type="Proteomes" id="UP000317036">
    <property type="component" value="Unassembled WGS sequence"/>
</dbReference>
<evidence type="ECO:0000313" key="5">
    <source>
        <dbReference type="EMBL" id="TVY07992.1"/>
    </source>
</evidence>
<dbReference type="InterPro" id="IPR003313">
    <property type="entry name" value="AraC-bd"/>
</dbReference>
<evidence type="ECO:0000256" key="2">
    <source>
        <dbReference type="ARBA" id="ARBA00023125"/>
    </source>
</evidence>
<dbReference type="Gene3D" id="1.10.10.60">
    <property type="entry name" value="Homeodomain-like"/>
    <property type="match status" value="2"/>
</dbReference>
<dbReference type="PRINTS" id="PR00032">
    <property type="entry name" value="HTHARAC"/>
</dbReference>
<accession>A0A559K777</accession>
<evidence type="ECO:0000259" key="4">
    <source>
        <dbReference type="PROSITE" id="PS01124"/>
    </source>
</evidence>
<dbReference type="Gene3D" id="2.60.120.10">
    <property type="entry name" value="Jelly Rolls"/>
    <property type="match status" value="1"/>
</dbReference>
<name>A0A559K777_9BACL</name>
<dbReference type="PANTHER" id="PTHR43280:SF28">
    <property type="entry name" value="HTH-TYPE TRANSCRIPTIONAL ACTIVATOR RHAS"/>
    <property type="match status" value="1"/>
</dbReference>
<comment type="caution">
    <text evidence="5">The sequence shown here is derived from an EMBL/GenBank/DDBJ whole genome shotgun (WGS) entry which is preliminary data.</text>
</comment>
<evidence type="ECO:0000313" key="6">
    <source>
        <dbReference type="Proteomes" id="UP000317036"/>
    </source>
</evidence>
<dbReference type="EMBL" id="VNJI01000029">
    <property type="protein sequence ID" value="TVY07992.1"/>
    <property type="molecule type" value="Genomic_DNA"/>
</dbReference>
<proteinExistence type="predicted"/>
<keyword evidence="3" id="KW-0804">Transcription</keyword>
<feature type="domain" description="HTH araC/xylS-type" evidence="4">
    <location>
        <begin position="192"/>
        <end position="290"/>
    </location>
</feature>
<organism evidence="5 6">
    <name type="scientific">Paenibacillus cremeus</name>
    <dbReference type="NCBI Taxonomy" id="2163881"/>
    <lineage>
        <taxon>Bacteria</taxon>
        <taxon>Bacillati</taxon>
        <taxon>Bacillota</taxon>
        <taxon>Bacilli</taxon>
        <taxon>Bacillales</taxon>
        <taxon>Paenibacillaceae</taxon>
        <taxon>Paenibacillus</taxon>
    </lineage>
</organism>
<protein>
    <submittedName>
        <fullName evidence="5">Helix-turn-helix domain-containing protein</fullName>
    </submittedName>
</protein>
<dbReference type="InterPro" id="IPR018060">
    <property type="entry name" value="HTH_AraC"/>
</dbReference>
<dbReference type="GO" id="GO:0003700">
    <property type="term" value="F:DNA-binding transcription factor activity"/>
    <property type="evidence" value="ECO:0007669"/>
    <property type="project" value="InterPro"/>
</dbReference>
<gene>
    <name evidence="5" type="ORF">FPZ49_21325</name>
</gene>
<dbReference type="PROSITE" id="PS01124">
    <property type="entry name" value="HTH_ARAC_FAMILY_2"/>
    <property type="match status" value="1"/>
</dbReference>
<dbReference type="OrthoDB" id="149040at2"/>